<sequence length="114" mass="14360">MTDQNQKLLNRFWNRWNELIIEKKLLLKEEMIVLNLDYRLRSDFFKIWVSRLLPSFNFDRDRLKKRFFRDWVLILRLKEIRDLAILRDRKQVLKEAFRVWWSKCTAIKASRIFR</sequence>
<dbReference type="EMBL" id="CALTRL010005715">
    <property type="protein sequence ID" value="CAH7685236.1"/>
    <property type="molecule type" value="Genomic_DNA"/>
</dbReference>
<comment type="caution">
    <text evidence="1">The sequence shown here is derived from an EMBL/GenBank/DDBJ whole genome shotgun (WGS) entry which is preliminary data.</text>
</comment>
<dbReference type="Proteomes" id="UP001153365">
    <property type="component" value="Unassembled WGS sequence"/>
</dbReference>
<dbReference type="AlphaFoldDB" id="A0AAV0BGP2"/>
<keyword evidence="2" id="KW-1185">Reference proteome</keyword>
<evidence type="ECO:0000313" key="1">
    <source>
        <dbReference type="EMBL" id="CAH7685236.1"/>
    </source>
</evidence>
<evidence type="ECO:0000313" key="2">
    <source>
        <dbReference type="Proteomes" id="UP001153365"/>
    </source>
</evidence>
<organism evidence="1 2">
    <name type="scientific">Phakopsora pachyrhizi</name>
    <name type="common">Asian soybean rust disease fungus</name>
    <dbReference type="NCBI Taxonomy" id="170000"/>
    <lineage>
        <taxon>Eukaryota</taxon>
        <taxon>Fungi</taxon>
        <taxon>Dikarya</taxon>
        <taxon>Basidiomycota</taxon>
        <taxon>Pucciniomycotina</taxon>
        <taxon>Pucciniomycetes</taxon>
        <taxon>Pucciniales</taxon>
        <taxon>Phakopsoraceae</taxon>
        <taxon>Phakopsora</taxon>
    </lineage>
</organism>
<protein>
    <submittedName>
        <fullName evidence="1">Expressed protein</fullName>
    </submittedName>
</protein>
<accession>A0AAV0BGP2</accession>
<gene>
    <name evidence="1" type="ORF">PPACK8108_LOCUS19723</name>
</gene>
<reference evidence="1" key="1">
    <citation type="submission" date="2022-06" db="EMBL/GenBank/DDBJ databases">
        <authorList>
            <consortium name="SYNGENTA / RWTH Aachen University"/>
        </authorList>
    </citation>
    <scope>NUCLEOTIDE SEQUENCE</scope>
</reference>
<proteinExistence type="predicted"/>
<name>A0AAV0BGP2_PHAPC</name>